<dbReference type="AlphaFoldDB" id="I3YH83"/>
<keyword evidence="10" id="KW-1185">Reference proteome</keyword>
<evidence type="ECO:0000313" key="9">
    <source>
        <dbReference type="EMBL" id="AFL76351.1"/>
    </source>
</evidence>
<accession>I3YH83</accession>
<protein>
    <recommendedName>
        <fullName evidence="3">Protein PsiE</fullName>
    </recommendedName>
</protein>
<evidence type="ECO:0000313" key="10">
    <source>
        <dbReference type="Proteomes" id="UP000006062"/>
    </source>
</evidence>
<evidence type="ECO:0000256" key="2">
    <source>
        <dbReference type="ARBA" id="ARBA00005632"/>
    </source>
</evidence>
<dbReference type="HOGENOM" id="CLU_120472_3_0_6"/>
<evidence type="ECO:0000256" key="7">
    <source>
        <dbReference type="ARBA" id="ARBA00023136"/>
    </source>
</evidence>
<dbReference type="PANTHER" id="PTHR37819:SF1">
    <property type="entry name" value="PROTEIN PSIE"/>
    <property type="match status" value="1"/>
</dbReference>
<keyword evidence="6 8" id="KW-1133">Transmembrane helix</keyword>
<keyword evidence="4" id="KW-1003">Cell membrane</keyword>
<dbReference type="PANTHER" id="PTHR37819">
    <property type="entry name" value="PROTEIN PSIE"/>
    <property type="match status" value="1"/>
</dbReference>
<dbReference type="Pfam" id="PF06146">
    <property type="entry name" value="PsiE"/>
    <property type="match status" value="1"/>
</dbReference>
<gene>
    <name evidence="9" type="ordered locus">Thivi_4558</name>
</gene>
<feature type="transmembrane region" description="Helical" evidence="8">
    <location>
        <begin position="76"/>
        <end position="92"/>
    </location>
</feature>
<evidence type="ECO:0000256" key="6">
    <source>
        <dbReference type="ARBA" id="ARBA00022989"/>
    </source>
</evidence>
<dbReference type="KEGG" id="tvi:Thivi_4558"/>
<evidence type="ECO:0000256" key="8">
    <source>
        <dbReference type="SAM" id="Phobius"/>
    </source>
</evidence>
<evidence type="ECO:0000256" key="5">
    <source>
        <dbReference type="ARBA" id="ARBA00022692"/>
    </source>
</evidence>
<comment type="similarity">
    <text evidence="2">Belongs to the PsiE family.</text>
</comment>
<evidence type="ECO:0000256" key="4">
    <source>
        <dbReference type="ARBA" id="ARBA00022475"/>
    </source>
</evidence>
<feature type="transmembrane region" description="Helical" evidence="8">
    <location>
        <begin position="104"/>
        <end position="122"/>
    </location>
</feature>
<feature type="transmembrane region" description="Helical" evidence="8">
    <location>
        <begin position="21"/>
        <end position="40"/>
    </location>
</feature>
<dbReference type="OrthoDB" id="9792470at2"/>
<dbReference type="RefSeq" id="WP_014780721.1">
    <property type="nucleotide sequence ID" value="NC_018012.1"/>
</dbReference>
<dbReference type="InterPro" id="IPR009315">
    <property type="entry name" value="P_starv_induced_PsiE"/>
</dbReference>
<reference evidence="9 10" key="1">
    <citation type="submission" date="2012-06" db="EMBL/GenBank/DDBJ databases">
        <title>Complete sequence of Thiocystis violascens DSM 198.</title>
        <authorList>
            <consortium name="US DOE Joint Genome Institute"/>
            <person name="Lucas S."/>
            <person name="Han J."/>
            <person name="Lapidus A."/>
            <person name="Cheng J.-F."/>
            <person name="Goodwin L."/>
            <person name="Pitluck S."/>
            <person name="Peters L."/>
            <person name="Ovchinnikova G."/>
            <person name="Teshima H."/>
            <person name="Detter J.C."/>
            <person name="Han C."/>
            <person name="Tapia R."/>
            <person name="Land M."/>
            <person name="Hauser L."/>
            <person name="Kyrpides N."/>
            <person name="Ivanova N."/>
            <person name="Pagani I."/>
            <person name="Vogl K."/>
            <person name="Liu Z."/>
            <person name="Frigaard N.-U."/>
            <person name="Bryant D."/>
            <person name="Woyke T."/>
        </authorList>
    </citation>
    <scope>NUCLEOTIDE SEQUENCE [LARGE SCALE GENOMIC DNA]</scope>
    <source>
        <strain evidence="10">ATCC 17096 / DSM 198 / 6111</strain>
    </source>
</reference>
<comment type="subcellular location">
    <subcellularLocation>
        <location evidence="1">Cell inner membrane</location>
        <topology evidence="1">Multi-pass membrane protein</topology>
    </subcellularLocation>
</comment>
<dbReference type="STRING" id="765911.Thivi_4558"/>
<dbReference type="GO" id="GO:0005886">
    <property type="term" value="C:plasma membrane"/>
    <property type="evidence" value="ECO:0007669"/>
    <property type="project" value="UniProtKB-SubCell"/>
</dbReference>
<dbReference type="eggNOG" id="COG3223">
    <property type="taxonomic scope" value="Bacteria"/>
</dbReference>
<name>I3YH83_THIV6</name>
<evidence type="ECO:0000256" key="1">
    <source>
        <dbReference type="ARBA" id="ARBA00004429"/>
    </source>
</evidence>
<dbReference type="GO" id="GO:0016036">
    <property type="term" value="P:cellular response to phosphate starvation"/>
    <property type="evidence" value="ECO:0007669"/>
    <property type="project" value="InterPro"/>
</dbReference>
<dbReference type="EMBL" id="CP003154">
    <property type="protein sequence ID" value="AFL76351.1"/>
    <property type="molecule type" value="Genomic_DNA"/>
</dbReference>
<sequence length="142" mass="15933">MKSQKPLDRWLSTLFHYIEKAVLVGVGALALVGIGQLIQGIYQNGQVKLEDLLLMFIFIEIMAMANVYFIRRSVPFTYPMFIAVTALSRLIVLQGKNIAPENLLYESGAILLVSLAILIIRFSQRYSAAAIETEETEDEKHG</sequence>
<keyword evidence="7 8" id="KW-0472">Membrane</keyword>
<feature type="transmembrane region" description="Helical" evidence="8">
    <location>
        <begin position="52"/>
        <end position="69"/>
    </location>
</feature>
<keyword evidence="5 8" id="KW-0812">Transmembrane</keyword>
<dbReference type="InterPro" id="IPR020948">
    <property type="entry name" value="P_starv_induced_PsiE-like"/>
</dbReference>
<organism evidence="9 10">
    <name type="scientific">Thiocystis violascens (strain ATCC 17096 / DSM 198 / 6111)</name>
    <name type="common">Chromatium violascens</name>
    <dbReference type="NCBI Taxonomy" id="765911"/>
    <lineage>
        <taxon>Bacteria</taxon>
        <taxon>Pseudomonadati</taxon>
        <taxon>Pseudomonadota</taxon>
        <taxon>Gammaproteobacteria</taxon>
        <taxon>Chromatiales</taxon>
        <taxon>Chromatiaceae</taxon>
        <taxon>Thiocystis</taxon>
    </lineage>
</organism>
<dbReference type="Proteomes" id="UP000006062">
    <property type="component" value="Chromosome"/>
</dbReference>
<evidence type="ECO:0000256" key="3">
    <source>
        <dbReference type="ARBA" id="ARBA00021903"/>
    </source>
</evidence>
<proteinExistence type="inferred from homology"/>